<comment type="catalytic activity">
    <reaction evidence="1 5 6">
        <text>[protein]-peptidylproline (omega=180) = [protein]-peptidylproline (omega=0)</text>
        <dbReference type="Rhea" id="RHEA:16237"/>
        <dbReference type="Rhea" id="RHEA-COMP:10747"/>
        <dbReference type="Rhea" id="RHEA-COMP:10748"/>
        <dbReference type="ChEBI" id="CHEBI:83833"/>
        <dbReference type="ChEBI" id="CHEBI:83834"/>
        <dbReference type="EC" id="5.2.1.8"/>
    </reaction>
</comment>
<gene>
    <name evidence="9" type="ORF">ACFS6H_15740</name>
</gene>
<dbReference type="InterPro" id="IPR000774">
    <property type="entry name" value="PPIase_FKBP_N"/>
</dbReference>
<evidence type="ECO:0000256" key="6">
    <source>
        <dbReference type="RuleBase" id="RU003915"/>
    </source>
</evidence>
<evidence type="ECO:0000256" key="2">
    <source>
        <dbReference type="ARBA" id="ARBA00006577"/>
    </source>
</evidence>
<dbReference type="Gene3D" id="1.10.287.460">
    <property type="entry name" value="Peptidyl-prolyl cis-trans isomerase, FKBP-type, N-terminal domain"/>
    <property type="match status" value="1"/>
</dbReference>
<dbReference type="Proteomes" id="UP001597511">
    <property type="component" value="Unassembled WGS sequence"/>
</dbReference>
<dbReference type="EC" id="5.2.1.8" evidence="6"/>
<keyword evidence="10" id="KW-1185">Reference proteome</keyword>
<evidence type="ECO:0000313" key="10">
    <source>
        <dbReference type="Proteomes" id="UP001597511"/>
    </source>
</evidence>
<comment type="similarity">
    <text evidence="2 6">Belongs to the FKBP-type PPIase family.</text>
</comment>
<keyword evidence="7" id="KW-0732">Signal</keyword>
<dbReference type="InterPro" id="IPR046357">
    <property type="entry name" value="PPIase_dom_sf"/>
</dbReference>
<protein>
    <recommendedName>
        <fullName evidence="6">Peptidyl-prolyl cis-trans isomerase</fullName>
        <ecNumber evidence="6">5.2.1.8</ecNumber>
    </recommendedName>
</protein>
<evidence type="ECO:0000313" key="9">
    <source>
        <dbReference type="EMBL" id="MFD2921178.1"/>
    </source>
</evidence>
<reference evidence="10" key="1">
    <citation type="journal article" date="2019" name="Int. J. Syst. Evol. Microbiol.">
        <title>The Global Catalogue of Microorganisms (GCM) 10K type strain sequencing project: providing services to taxonomists for standard genome sequencing and annotation.</title>
        <authorList>
            <consortium name="The Broad Institute Genomics Platform"/>
            <consortium name="The Broad Institute Genome Sequencing Center for Infectious Disease"/>
            <person name="Wu L."/>
            <person name="Ma J."/>
        </authorList>
    </citation>
    <scope>NUCLEOTIDE SEQUENCE [LARGE SCALE GENOMIC DNA]</scope>
    <source>
        <strain evidence="10">KCTC 23299</strain>
    </source>
</reference>
<dbReference type="GO" id="GO:0003755">
    <property type="term" value="F:peptidyl-prolyl cis-trans isomerase activity"/>
    <property type="evidence" value="ECO:0007669"/>
    <property type="project" value="UniProtKB-EC"/>
</dbReference>
<dbReference type="PANTHER" id="PTHR43811">
    <property type="entry name" value="FKBP-TYPE PEPTIDYL-PROLYL CIS-TRANS ISOMERASE FKPA"/>
    <property type="match status" value="1"/>
</dbReference>
<organism evidence="9 10">
    <name type="scientific">Terrimonas rubra</name>
    <dbReference type="NCBI Taxonomy" id="1035890"/>
    <lineage>
        <taxon>Bacteria</taxon>
        <taxon>Pseudomonadati</taxon>
        <taxon>Bacteroidota</taxon>
        <taxon>Chitinophagia</taxon>
        <taxon>Chitinophagales</taxon>
        <taxon>Chitinophagaceae</taxon>
        <taxon>Terrimonas</taxon>
    </lineage>
</organism>
<evidence type="ECO:0000256" key="5">
    <source>
        <dbReference type="PROSITE-ProRule" id="PRU00277"/>
    </source>
</evidence>
<keyword evidence="4 5" id="KW-0413">Isomerase</keyword>
<keyword evidence="3 5" id="KW-0697">Rotamase</keyword>
<feature type="chain" id="PRO_5047070280" description="Peptidyl-prolyl cis-trans isomerase" evidence="7">
    <location>
        <begin position="20"/>
        <end position="252"/>
    </location>
</feature>
<dbReference type="EMBL" id="JBHUOZ010000003">
    <property type="protein sequence ID" value="MFD2921178.1"/>
    <property type="molecule type" value="Genomic_DNA"/>
</dbReference>
<dbReference type="Gene3D" id="3.10.50.40">
    <property type="match status" value="1"/>
</dbReference>
<feature type="domain" description="PPIase FKBP-type" evidence="8">
    <location>
        <begin position="157"/>
        <end position="244"/>
    </location>
</feature>
<evidence type="ECO:0000259" key="8">
    <source>
        <dbReference type="PROSITE" id="PS50059"/>
    </source>
</evidence>
<dbReference type="PROSITE" id="PS50059">
    <property type="entry name" value="FKBP_PPIASE"/>
    <property type="match status" value="1"/>
</dbReference>
<dbReference type="RefSeq" id="WP_386100979.1">
    <property type="nucleotide sequence ID" value="NZ_JBHUOZ010000003.1"/>
</dbReference>
<comment type="caution">
    <text evidence="9">The sequence shown here is derived from an EMBL/GenBank/DDBJ whole genome shotgun (WGS) entry which is preliminary data.</text>
</comment>
<dbReference type="Pfam" id="PF00254">
    <property type="entry name" value="FKBP_C"/>
    <property type="match status" value="1"/>
</dbReference>
<evidence type="ECO:0000256" key="4">
    <source>
        <dbReference type="ARBA" id="ARBA00023235"/>
    </source>
</evidence>
<dbReference type="PANTHER" id="PTHR43811:SF19">
    <property type="entry name" value="39 KDA FK506-BINDING NUCLEAR PROTEIN"/>
    <property type="match status" value="1"/>
</dbReference>
<dbReference type="InterPro" id="IPR036944">
    <property type="entry name" value="PPIase_FKBP_N_sf"/>
</dbReference>
<dbReference type="SUPFAM" id="SSF54534">
    <property type="entry name" value="FKBP-like"/>
    <property type="match status" value="1"/>
</dbReference>
<evidence type="ECO:0000256" key="1">
    <source>
        <dbReference type="ARBA" id="ARBA00000971"/>
    </source>
</evidence>
<name>A0ABW6A7A4_9BACT</name>
<feature type="signal peptide" evidence="7">
    <location>
        <begin position="1"/>
        <end position="19"/>
    </location>
</feature>
<dbReference type="InterPro" id="IPR001179">
    <property type="entry name" value="PPIase_FKBP_dom"/>
</dbReference>
<evidence type="ECO:0000256" key="7">
    <source>
        <dbReference type="SAM" id="SignalP"/>
    </source>
</evidence>
<evidence type="ECO:0000256" key="3">
    <source>
        <dbReference type="ARBA" id="ARBA00023110"/>
    </source>
</evidence>
<dbReference type="Pfam" id="PF01346">
    <property type="entry name" value="FKBP_N"/>
    <property type="match status" value="1"/>
</dbReference>
<proteinExistence type="inferred from homology"/>
<accession>A0ABW6A7A4</accession>
<sequence length="252" mass="26607">MNKIIAATAVLALPLSLLAQTTPKPKAPVKTTKPGAAKPAAPALTLKTLSDSASYALGVNVASSLKMQSMDKINTKIMEQAMKDVFANKPTLIDDNSSFTILNAYANKMQEAKSKAVIDSGTAFLARNAKRPGVKTTPSGLQYEVITLGTGIKPLAVDTVTAHYSGTLIDGVEFDGSRLHGTEPISFPLNRVIPGWTEGLQLMPVGSKYRLYIPYNLAYGLHGSPPKIPGGAALIFDIELVDVKKANGAGND</sequence>